<dbReference type="GO" id="GO:0005886">
    <property type="term" value="C:plasma membrane"/>
    <property type="evidence" value="ECO:0007669"/>
    <property type="project" value="UniProtKB-SubCell"/>
</dbReference>
<feature type="region of interest" description="Disordered" evidence="6">
    <location>
        <begin position="131"/>
        <end position="155"/>
    </location>
</feature>
<evidence type="ECO:0000256" key="5">
    <source>
        <dbReference type="ARBA" id="ARBA00023136"/>
    </source>
</evidence>
<feature type="domain" description="VTT" evidence="8">
    <location>
        <begin position="350"/>
        <end position="475"/>
    </location>
</feature>
<dbReference type="AlphaFoldDB" id="A0ABD3NZP5"/>
<dbReference type="InterPro" id="IPR032816">
    <property type="entry name" value="VTT_dom"/>
</dbReference>
<dbReference type="Pfam" id="PF09335">
    <property type="entry name" value="VTT_dom"/>
    <property type="match status" value="1"/>
</dbReference>
<evidence type="ECO:0000256" key="2">
    <source>
        <dbReference type="ARBA" id="ARBA00022475"/>
    </source>
</evidence>
<organism evidence="9 10">
    <name type="scientific">Cyclotella cryptica</name>
    <dbReference type="NCBI Taxonomy" id="29204"/>
    <lineage>
        <taxon>Eukaryota</taxon>
        <taxon>Sar</taxon>
        <taxon>Stramenopiles</taxon>
        <taxon>Ochrophyta</taxon>
        <taxon>Bacillariophyta</taxon>
        <taxon>Coscinodiscophyceae</taxon>
        <taxon>Thalassiosirophycidae</taxon>
        <taxon>Stephanodiscales</taxon>
        <taxon>Stephanodiscaceae</taxon>
        <taxon>Cyclotella</taxon>
    </lineage>
</organism>
<evidence type="ECO:0000256" key="7">
    <source>
        <dbReference type="SAM" id="Phobius"/>
    </source>
</evidence>
<feature type="transmembrane region" description="Helical" evidence="7">
    <location>
        <begin position="375"/>
        <end position="395"/>
    </location>
</feature>
<evidence type="ECO:0000256" key="1">
    <source>
        <dbReference type="ARBA" id="ARBA00004651"/>
    </source>
</evidence>
<proteinExistence type="predicted"/>
<keyword evidence="10" id="KW-1185">Reference proteome</keyword>
<comment type="subcellular location">
    <subcellularLocation>
        <location evidence="1">Cell membrane</location>
        <topology evidence="1">Multi-pass membrane protein</topology>
    </subcellularLocation>
</comment>
<feature type="transmembrane region" description="Helical" evidence="7">
    <location>
        <begin position="445"/>
        <end position="471"/>
    </location>
</feature>
<feature type="compositionally biased region" description="Polar residues" evidence="6">
    <location>
        <begin position="264"/>
        <end position="281"/>
    </location>
</feature>
<evidence type="ECO:0000256" key="6">
    <source>
        <dbReference type="SAM" id="MobiDB-lite"/>
    </source>
</evidence>
<dbReference type="EMBL" id="JABMIG020000336">
    <property type="protein sequence ID" value="KAL3780862.1"/>
    <property type="molecule type" value="Genomic_DNA"/>
</dbReference>
<protein>
    <recommendedName>
        <fullName evidence="8">VTT domain-containing protein</fullName>
    </recommendedName>
</protein>
<comment type="caution">
    <text evidence="9">The sequence shown here is derived from an EMBL/GenBank/DDBJ whole genome shotgun (WGS) entry which is preliminary data.</text>
</comment>
<evidence type="ECO:0000256" key="3">
    <source>
        <dbReference type="ARBA" id="ARBA00022692"/>
    </source>
</evidence>
<name>A0ABD3NZP5_9STRA</name>
<evidence type="ECO:0000259" key="8">
    <source>
        <dbReference type="Pfam" id="PF09335"/>
    </source>
</evidence>
<accession>A0ABD3NZP5</accession>
<gene>
    <name evidence="9" type="ORF">HJC23_001595</name>
</gene>
<reference evidence="9 10" key="1">
    <citation type="journal article" date="2020" name="G3 (Bethesda)">
        <title>Improved Reference Genome for Cyclotella cryptica CCMP332, a Model for Cell Wall Morphogenesis, Salinity Adaptation, and Lipid Production in Diatoms (Bacillariophyta).</title>
        <authorList>
            <person name="Roberts W.R."/>
            <person name="Downey K.M."/>
            <person name="Ruck E.C."/>
            <person name="Traller J.C."/>
            <person name="Alverson A.J."/>
        </authorList>
    </citation>
    <scope>NUCLEOTIDE SEQUENCE [LARGE SCALE GENOMIC DNA]</scope>
    <source>
        <strain evidence="9 10">CCMP332</strain>
    </source>
</reference>
<dbReference type="InterPro" id="IPR015414">
    <property type="entry name" value="TMEM64"/>
</dbReference>
<dbReference type="PANTHER" id="PTHR12677:SF59">
    <property type="entry name" value="GOLGI APPARATUS MEMBRANE PROTEIN TVP38-RELATED"/>
    <property type="match status" value="1"/>
</dbReference>
<evidence type="ECO:0000313" key="10">
    <source>
        <dbReference type="Proteomes" id="UP001516023"/>
    </source>
</evidence>
<keyword evidence="2" id="KW-1003">Cell membrane</keyword>
<sequence length="597" mass="66709">MSWAVFERAKDVHDYSTQVHSNGSGGGWFTNQPTKDPRLGTYSVLAAFSDLFGVSMVQYNTVSSLHYLVLSHARRISSTIFTTCHHVNVIPNYSFQHTATSTADTLLKAIVNLDEKQLRNVDDEESYGAADDIADGQRSQQRQPQQASNVNGMPALTQDRNEISDANDINLNDSDESNNNSRRNRLKQAILSKWKPRRLLPIKKQSEEQQQQQLENEDVEASYIPLDDKTSPTITTSLLSPASLVATALASLKMQKKQFRKEATSNNLEDNTSSQNNTNESLEPKLSTELFHWYINRSWKKKLLTLLVVASSAFVLHDLFVGGNEGGKVHGFLHGFLEWMEDHPLGVVYIPPSPLIFSSGFIFRSIYGSLSGPLLALLASYIGAVIGGSIGFLRANYMTRDLIRILMRRYPLLRAIDAAVVRNSLRVMILLRLNPLIPFGVLNYLFGISGVSGVSFVLGVVGVVPWHLWLICLGASANSLVYDVGEEENSVVRIVLLGMGSAFGVIGLVITWKFAKKELQKEVNSHAISDFRIQDPDQTPQVSTRRNGNEIEEADLEFADYLKMQLFGMKVDENVEVGEEDYRSKLDWAERLLDDFS</sequence>
<feature type="compositionally biased region" description="Low complexity" evidence="6">
    <location>
        <begin position="137"/>
        <end position="146"/>
    </location>
</feature>
<keyword evidence="3 7" id="KW-0812">Transmembrane</keyword>
<evidence type="ECO:0000256" key="4">
    <source>
        <dbReference type="ARBA" id="ARBA00022989"/>
    </source>
</evidence>
<dbReference type="PANTHER" id="PTHR12677">
    <property type="entry name" value="GOLGI APPARATUS MEMBRANE PROTEIN TVP38-RELATED"/>
    <property type="match status" value="1"/>
</dbReference>
<feature type="region of interest" description="Disordered" evidence="6">
    <location>
        <begin position="260"/>
        <end position="281"/>
    </location>
</feature>
<keyword evidence="4 7" id="KW-1133">Transmembrane helix</keyword>
<keyword evidence="5 7" id="KW-0472">Membrane</keyword>
<evidence type="ECO:0000313" key="9">
    <source>
        <dbReference type="EMBL" id="KAL3780862.1"/>
    </source>
</evidence>
<feature type="transmembrane region" description="Helical" evidence="7">
    <location>
        <begin position="491"/>
        <end position="512"/>
    </location>
</feature>
<dbReference type="Proteomes" id="UP001516023">
    <property type="component" value="Unassembled WGS sequence"/>
</dbReference>